<dbReference type="Proteomes" id="UP001562354">
    <property type="component" value="Unassembled WGS sequence"/>
</dbReference>
<dbReference type="InterPro" id="IPR041698">
    <property type="entry name" value="Methyltransf_25"/>
</dbReference>
<evidence type="ECO:0000259" key="1">
    <source>
        <dbReference type="Pfam" id="PF13649"/>
    </source>
</evidence>
<organism evidence="2 3">
    <name type="scientific">Neodothiora populina</name>
    <dbReference type="NCBI Taxonomy" id="2781224"/>
    <lineage>
        <taxon>Eukaryota</taxon>
        <taxon>Fungi</taxon>
        <taxon>Dikarya</taxon>
        <taxon>Ascomycota</taxon>
        <taxon>Pezizomycotina</taxon>
        <taxon>Dothideomycetes</taxon>
        <taxon>Dothideomycetidae</taxon>
        <taxon>Dothideales</taxon>
        <taxon>Dothioraceae</taxon>
        <taxon>Neodothiora</taxon>
    </lineage>
</organism>
<dbReference type="RefSeq" id="XP_069199677.1">
    <property type="nucleotide sequence ID" value="XM_069348636.1"/>
</dbReference>
<feature type="domain" description="Methyltransferase" evidence="1">
    <location>
        <begin position="26"/>
        <end position="65"/>
    </location>
</feature>
<proteinExistence type="predicted"/>
<dbReference type="InterPro" id="IPR029063">
    <property type="entry name" value="SAM-dependent_MTases_sf"/>
</dbReference>
<dbReference type="EMBL" id="JBFMKM010000010">
    <property type="protein sequence ID" value="KAL1303402.1"/>
    <property type="molecule type" value="Genomic_DNA"/>
</dbReference>
<reference evidence="2 3" key="1">
    <citation type="submission" date="2024-07" db="EMBL/GenBank/DDBJ databases">
        <title>Draft sequence of the Neodothiora populina.</title>
        <authorList>
            <person name="Drown D.D."/>
            <person name="Schuette U.S."/>
            <person name="Buechlein A.B."/>
            <person name="Rusch D.R."/>
            <person name="Winton L.W."/>
            <person name="Adams G.A."/>
        </authorList>
    </citation>
    <scope>NUCLEOTIDE SEQUENCE [LARGE SCALE GENOMIC DNA]</scope>
    <source>
        <strain evidence="2 3">CPC 39397</strain>
    </source>
</reference>
<evidence type="ECO:0000313" key="2">
    <source>
        <dbReference type="EMBL" id="KAL1303402.1"/>
    </source>
</evidence>
<accession>A0ABR3PB70</accession>
<keyword evidence="3" id="KW-1185">Reference proteome</keyword>
<name>A0ABR3PB70_9PEZI</name>
<dbReference type="GeneID" id="95980493"/>
<evidence type="ECO:0000313" key="3">
    <source>
        <dbReference type="Proteomes" id="UP001562354"/>
    </source>
</evidence>
<protein>
    <recommendedName>
        <fullName evidence="1">Methyltransferase domain-containing protein</fullName>
    </recommendedName>
</protein>
<sequence>MKHHVNLLLCKGELHHAPIGFHPQKILDVATGTGIWAVDMADTYPSAEVIGVDLSPIQPQMIPPNLAFEIDDVESDWLSIRFCISSHMVPKHLE</sequence>
<dbReference type="CDD" id="cd02440">
    <property type="entry name" value="AdoMet_MTases"/>
    <property type="match status" value="1"/>
</dbReference>
<dbReference type="Gene3D" id="3.40.50.150">
    <property type="entry name" value="Vaccinia Virus protein VP39"/>
    <property type="match status" value="1"/>
</dbReference>
<gene>
    <name evidence="2" type="ORF">AAFC00_006794</name>
</gene>
<dbReference type="SUPFAM" id="SSF53335">
    <property type="entry name" value="S-adenosyl-L-methionine-dependent methyltransferases"/>
    <property type="match status" value="1"/>
</dbReference>
<comment type="caution">
    <text evidence="2">The sequence shown here is derived from an EMBL/GenBank/DDBJ whole genome shotgun (WGS) entry which is preliminary data.</text>
</comment>
<dbReference type="Pfam" id="PF13649">
    <property type="entry name" value="Methyltransf_25"/>
    <property type="match status" value="1"/>
</dbReference>